<organism evidence="2 3">
    <name type="scientific">Hymenobacter terrestris</name>
    <dbReference type="NCBI Taxonomy" id="2748310"/>
    <lineage>
        <taxon>Bacteria</taxon>
        <taxon>Pseudomonadati</taxon>
        <taxon>Bacteroidota</taxon>
        <taxon>Cytophagia</taxon>
        <taxon>Cytophagales</taxon>
        <taxon>Hymenobacteraceae</taxon>
        <taxon>Hymenobacter</taxon>
    </lineage>
</organism>
<dbReference type="GO" id="GO:0004519">
    <property type="term" value="F:endonuclease activity"/>
    <property type="evidence" value="ECO:0007669"/>
    <property type="project" value="UniProtKB-KW"/>
</dbReference>
<proteinExistence type="predicted"/>
<dbReference type="EMBL" id="JABKAV010000009">
    <property type="protein sequence ID" value="NVO84280.1"/>
    <property type="molecule type" value="Genomic_DNA"/>
</dbReference>
<dbReference type="Pfam" id="PF01844">
    <property type="entry name" value="HNH"/>
    <property type="match status" value="1"/>
</dbReference>
<feature type="domain" description="HNH" evidence="1">
    <location>
        <begin position="104"/>
        <end position="159"/>
    </location>
</feature>
<evidence type="ECO:0000313" key="2">
    <source>
        <dbReference type="EMBL" id="NVO84280.1"/>
    </source>
</evidence>
<keyword evidence="2" id="KW-0378">Hydrolase</keyword>
<sequence>MHKHLGVNRLFQLNAVNHLFTKVGDSSIFEYVGQVQAQLPESEGPIRVLWNVVNTQVYDYPDEVQSDAGQTFFEGATTQVLVNKYERNTEARKACIAHYGGPTCQICDFNFFDKYGSEGEGLIHVHHLKPLASIGETYQVNPTEDLIPVCPNCHAMLHRKNPPYLPKEIGAMLLKTCLDN</sequence>
<accession>A0ABX2Q015</accession>
<reference evidence="2 3" key="1">
    <citation type="submission" date="2020-05" db="EMBL/GenBank/DDBJ databases">
        <title>Hymenobacter terrestris sp. nov. and Hymenobacter lapidiphilus sp. nov., isolated from regoliths in Antarctica.</title>
        <authorList>
            <person name="Sedlacek I."/>
            <person name="Pantucek R."/>
            <person name="Zeman M."/>
            <person name="Holochova P."/>
            <person name="Kralova S."/>
            <person name="Stankova E."/>
            <person name="Sedo O."/>
            <person name="Micenkova L."/>
            <person name="Svec P."/>
            <person name="Gupta V."/>
            <person name="Sood U."/>
            <person name="Korpole U.S."/>
            <person name="Lal R."/>
        </authorList>
    </citation>
    <scope>NUCLEOTIDE SEQUENCE [LARGE SCALE GENOMIC DNA]</scope>
    <source>
        <strain evidence="2 3">P5252</strain>
    </source>
</reference>
<gene>
    <name evidence="2" type="ORF">HW556_05250</name>
</gene>
<dbReference type="CDD" id="cd00085">
    <property type="entry name" value="HNHc"/>
    <property type="match status" value="1"/>
</dbReference>
<comment type="caution">
    <text evidence="2">The sequence shown here is derived from an EMBL/GenBank/DDBJ whole genome shotgun (WGS) entry which is preliminary data.</text>
</comment>
<keyword evidence="3" id="KW-1185">Reference proteome</keyword>
<protein>
    <submittedName>
        <fullName evidence="2">HNH endonuclease</fullName>
    </submittedName>
</protein>
<evidence type="ECO:0000259" key="1">
    <source>
        <dbReference type="Pfam" id="PF01844"/>
    </source>
</evidence>
<keyword evidence="2" id="KW-0540">Nuclease</keyword>
<dbReference type="Proteomes" id="UP000626554">
    <property type="component" value="Unassembled WGS sequence"/>
</dbReference>
<name>A0ABX2Q015_9BACT</name>
<keyword evidence="2" id="KW-0255">Endonuclease</keyword>
<evidence type="ECO:0000313" key="3">
    <source>
        <dbReference type="Proteomes" id="UP000626554"/>
    </source>
</evidence>
<dbReference type="Gene3D" id="1.10.30.50">
    <property type="match status" value="1"/>
</dbReference>
<dbReference type="InterPro" id="IPR002711">
    <property type="entry name" value="HNH"/>
</dbReference>
<dbReference type="InterPro" id="IPR003615">
    <property type="entry name" value="HNH_nuc"/>
</dbReference>